<sequence length="75" mass="8253">MALRKEPATQNEGRPLDGNTKWVSRFPATSNERKLGGGKWEQSVADILGGNIMPLQEKISTSSETANLKFCSWTS</sequence>
<gene>
    <name evidence="2" type="ORF">TBIB3V08_LOCUS5868</name>
</gene>
<organism evidence="2">
    <name type="scientific">Timema bartmani</name>
    <dbReference type="NCBI Taxonomy" id="61472"/>
    <lineage>
        <taxon>Eukaryota</taxon>
        <taxon>Metazoa</taxon>
        <taxon>Ecdysozoa</taxon>
        <taxon>Arthropoda</taxon>
        <taxon>Hexapoda</taxon>
        <taxon>Insecta</taxon>
        <taxon>Pterygota</taxon>
        <taxon>Neoptera</taxon>
        <taxon>Polyneoptera</taxon>
        <taxon>Phasmatodea</taxon>
        <taxon>Timematodea</taxon>
        <taxon>Timematoidea</taxon>
        <taxon>Timematidae</taxon>
        <taxon>Timema</taxon>
    </lineage>
</organism>
<feature type="region of interest" description="Disordered" evidence="1">
    <location>
        <begin position="1"/>
        <end position="23"/>
    </location>
</feature>
<dbReference type="EMBL" id="OD566150">
    <property type="protein sequence ID" value="CAD7443462.1"/>
    <property type="molecule type" value="Genomic_DNA"/>
</dbReference>
<proteinExistence type="predicted"/>
<protein>
    <submittedName>
        <fullName evidence="2">Uncharacterized protein</fullName>
    </submittedName>
</protein>
<reference evidence="2" key="1">
    <citation type="submission" date="2020-11" db="EMBL/GenBank/DDBJ databases">
        <authorList>
            <person name="Tran Van P."/>
        </authorList>
    </citation>
    <scope>NUCLEOTIDE SEQUENCE</scope>
</reference>
<evidence type="ECO:0000256" key="1">
    <source>
        <dbReference type="SAM" id="MobiDB-lite"/>
    </source>
</evidence>
<dbReference type="AlphaFoldDB" id="A0A7R9I0W0"/>
<name>A0A7R9I0W0_9NEOP</name>
<evidence type="ECO:0000313" key="2">
    <source>
        <dbReference type="EMBL" id="CAD7443462.1"/>
    </source>
</evidence>
<accession>A0A7R9I0W0</accession>